<proteinExistence type="predicted"/>
<dbReference type="OrthoDB" id="6636876at2"/>
<sequence length="90" mass="10092">MSYLSLTPAQDWFFRHAAPNPGQPPIVYQVAVWALKPPKEEGGRSEIIGLIAPNFGGMESRMLHEPPPVPGCYLHRDQLNEEELKALAKR</sequence>
<dbReference type="RefSeq" id="WP_037019407.1">
    <property type="nucleotide sequence ID" value="NZ_JRMB01000005.1"/>
</dbReference>
<evidence type="ECO:0000313" key="1">
    <source>
        <dbReference type="EMBL" id="KGF62100.1"/>
    </source>
</evidence>
<dbReference type="AlphaFoldDB" id="A0A9X0JGV2"/>
<evidence type="ECO:0000313" key="2">
    <source>
        <dbReference type="Proteomes" id="UP000029719"/>
    </source>
</evidence>
<reference evidence="1 2" key="1">
    <citation type="submission" date="2014-09" db="EMBL/GenBank/DDBJ databases">
        <title>Genome sequence of Pseudomonas lutea strain DSM 17257T.</title>
        <authorList>
            <person name="Kwak Y."/>
            <person name="Shin J.-H."/>
        </authorList>
    </citation>
    <scope>NUCLEOTIDE SEQUENCE [LARGE SCALE GENOMIC DNA]</scope>
    <source>
        <strain evidence="1 2">DSM 17257</strain>
    </source>
</reference>
<name>A0A9X0JGV2_9PSED</name>
<protein>
    <submittedName>
        <fullName evidence="1">Uncharacterized protein</fullName>
    </submittedName>
</protein>
<comment type="caution">
    <text evidence="1">The sequence shown here is derived from an EMBL/GenBank/DDBJ whole genome shotgun (WGS) entry which is preliminary data.</text>
</comment>
<dbReference type="Proteomes" id="UP000029719">
    <property type="component" value="Unassembled WGS sequence"/>
</dbReference>
<accession>A0A9X0JGV2</accession>
<gene>
    <name evidence="1" type="ORF">LT42_25425</name>
</gene>
<organism evidence="1 2">
    <name type="scientific">Pseudomonas lutea</name>
    <dbReference type="NCBI Taxonomy" id="243924"/>
    <lineage>
        <taxon>Bacteria</taxon>
        <taxon>Pseudomonadati</taxon>
        <taxon>Pseudomonadota</taxon>
        <taxon>Gammaproteobacteria</taxon>
        <taxon>Pseudomonadales</taxon>
        <taxon>Pseudomonadaceae</taxon>
        <taxon>Pseudomonas</taxon>
    </lineage>
</organism>
<dbReference type="EMBL" id="JRMB01000005">
    <property type="protein sequence ID" value="KGF62100.1"/>
    <property type="molecule type" value="Genomic_DNA"/>
</dbReference>